<evidence type="ECO:0000313" key="6">
    <source>
        <dbReference type="EMBL" id="ETW82176.1"/>
    </source>
</evidence>
<dbReference type="STRING" id="747525.W4KAR7"/>
<dbReference type="EMBL" id="KI925458">
    <property type="protein sequence ID" value="ETW82176.1"/>
    <property type="molecule type" value="Genomic_DNA"/>
</dbReference>
<evidence type="ECO:0000256" key="5">
    <source>
        <dbReference type="SAM" id="Phobius"/>
    </source>
</evidence>
<name>W4KAR7_HETIT</name>
<sequence length="226" mass="24509">RWTLHKWCLLVSVTSVFVCGLGGILCSLLTWFAAYPVAPMLLATDSPALILLTLTSSLLLLSSVIGITGTLLNSRPILAVYALLLFPTFFSLASIGYVTYKKAHFALDRKLSEAWSDWYTPGVRLVVQSALHCCGWPNPLHGAAPSGTCYPRSPLPGCRDLLLDFERTVLPTIYGAAFSLVPLHIANIVVALLCANHVTARFGKGIMPRRYRLHAGDVASIGADWA</sequence>
<gene>
    <name evidence="6" type="ORF">HETIRDRAFT_24461</name>
</gene>
<feature type="transmembrane region" description="Helical" evidence="5">
    <location>
        <begin position="46"/>
        <end position="71"/>
    </location>
</feature>
<evidence type="ECO:0000256" key="4">
    <source>
        <dbReference type="ARBA" id="ARBA00023136"/>
    </source>
</evidence>
<comment type="subcellular location">
    <subcellularLocation>
        <location evidence="1">Membrane</location>
        <topology evidence="1">Multi-pass membrane protein</topology>
    </subcellularLocation>
</comment>
<proteinExistence type="predicted"/>
<keyword evidence="2 5" id="KW-0812">Transmembrane</keyword>
<feature type="non-terminal residue" evidence="6">
    <location>
        <position position="1"/>
    </location>
</feature>
<feature type="transmembrane region" description="Helical" evidence="5">
    <location>
        <begin position="173"/>
        <end position="195"/>
    </location>
</feature>
<dbReference type="GO" id="GO:0016020">
    <property type="term" value="C:membrane"/>
    <property type="evidence" value="ECO:0007669"/>
    <property type="project" value="UniProtKB-SubCell"/>
</dbReference>
<evidence type="ECO:0000256" key="3">
    <source>
        <dbReference type="ARBA" id="ARBA00022989"/>
    </source>
</evidence>
<dbReference type="AlphaFoldDB" id="W4KAR7"/>
<organism evidence="6 7">
    <name type="scientific">Heterobasidion irregulare (strain TC 32-1)</name>
    <dbReference type="NCBI Taxonomy" id="747525"/>
    <lineage>
        <taxon>Eukaryota</taxon>
        <taxon>Fungi</taxon>
        <taxon>Dikarya</taxon>
        <taxon>Basidiomycota</taxon>
        <taxon>Agaricomycotina</taxon>
        <taxon>Agaricomycetes</taxon>
        <taxon>Russulales</taxon>
        <taxon>Bondarzewiaceae</taxon>
        <taxon>Heterobasidion</taxon>
        <taxon>Heterobasidion annosum species complex</taxon>
    </lineage>
</organism>
<dbReference type="Proteomes" id="UP000030671">
    <property type="component" value="Unassembled WGS sequence"/>
</dbReference>
<dbReference type="OrthoDB" id="2156690at2759"/>
<protein>
    <recommendedName>
        <fullName evidence="8">Tetraspanin</fullName>
    </recommendedName>
</protein>
<dbReference type="GeneID" id="20669061"/>
<feature type="non-terminal residue" evidence="6">
    <location>
        <position position="226"/>
    </location>
</feature>
<keyword evidence="3 5" id="KW-1133">Transmembrane helix</keyword>
<dbReference type="KEGG" id="hir:HETIRDRAFT_24461"/>
<feature type="transmembrane region" description="Helical" evidence="5">
    <location>
        <begin position="78"/>
        <end position="100"/>
    </location>
</feature>
<evidence type="ECO:0008006" key="8">
    <source>
        <dbReference type="Google" id="ProtNLM"/>
    </source>
</evidence>
<feature type="transmembrane region" description="Helical" evidence="5">
    <location>
        <begin position="7"/>
        <end position="34"/>
    </location>
</feature>
<dbReference type="InterPro" id="IPR018499">
    <property type="entry name" value="Tetraspanin/Peripherin"/>
</dbReference>
<keyword evidence="4 5" id="KW-0472">Membrane</keyword>
<dbReference type="RefSeq" id="XP_009545768.1">
    <property type="nucleotide sequence ID" value="XM_009547473.1"/>
</dbReference>
<evidence type="ECO:0000256" key="1">
    <source>
        <dbReference type="ARBA" id="ARBA00004141"/>
    </source>
</evidence>
<dbReference type="Pfam" id="PF00335">
    <property type="entry name" value="Tetraspanin"/>
    <property type="match status" value="1"/>
</dbReference>
<evidence type="ECO:0000313" key="7">
    <source>
        <dbReference type="Proteomes" id="UP000030671"/>
    </source>
</evidence>
<dbReference type="HOGENOM" id="CLU_054790_0_0_1"/>
<dbReference type="InParanoid" id="W4KAR7"/>
<keyword evidence="7" id="KW-1185">Reference proteome</keyword>
<reference evidence="6 7" key="1">
    <citation type="journal article" date="2012" name="New Phytol.">
        <title>Insight into trade-off between wood decay and parasitism from the genome of a fungal forest pathogen.</title>
        <authorList>
            <person name="Olson A."/>
            <person name="Aerts A."/>
            <person name="Asiegbu F."/>
            <person name="Belbahri L."/>
            <person name="Bouzid O."/>
            <person name="Broberg A."/>
            <person name="Canback B."/>
            <person name="Coutinho P.M."/>
            <person name="Cullen D."/>
            <person name="Dalman K."/>
            <person name="Deflorio G."/>
            <person name="van Diepen L.T."/>
            <person name="Dunand C."/>
            <person name="Duplessis S."/>
            <person name="Durling M."/>
            <person name="Gonthier P."/>
            <person name="Grimwood J."/>
            <person name="Fossdal C.G."/>
            <person name="Hansson D."/>
            <person name="Henrissat B."/>
            <person name="Hietala A."/>
            <person name="Himmelstrand K."/>
            <person name="Hoffmeister D."/>
            <person name="Hogberg N."/>
            <person name="James T.Y."/>
            <person name="Karlsson M."/>
            <person name="Kohler A."/>
            <person name="Kues U."/>
            <person name="Lee Y.H."/>
            <person name="Lin Y.C."/>
            <person name="Lind M."/>
            <person name="Lindquist E."/>
            <person name="Lombard V."/>
            <person name="Lucas S."/>
            <person name="Lunden K."/>
            <person name="Morin E."/>
            <person name="Murat C."/>
            <person name="Park J."/>
            <person name="Raffaello T."/>
            <person name="Rouze P."/>
            <person name="Salamov A."/>
            <person name="Schmutz J."/>
            <person name="Solheim H."/>
            <person name="Stahlberg J."/>
            <person name="Velez H."/>
            <person name="de Vries R.P."/>
            <person name="Wiebenga A."/>
            <person name="Woodward S."/>
            <person name="Yakovlev I."/>
            <person name="Garbelotto M."/>
            <person name="Martin F."/>
            <person name="Grigoriev I.V."/>
            <person name="Stenlid J."/>
        </authorList>
    </citation>
    <scope>NUCLEOTIDE SEQUENCE [LARGE SCALE GENOMIC DNA]</scope>
    <source>
        <strain evidence="6 7">TC 32-1</strain>
    </source>
</reference>
<accession>W4KAR7</accession>
<evidence type="ECO:0000256" key="2">
    <source>
        <dbReference type="ARBA" id="ARBA00022692"/>
    </source>
</evidence>
<dbReference type="eggNOG" id="ENOG502S28M">
    <property type="taxonomic scope" value="Eukaryota"/>
</dbReference>